<dbReference type="AlphaFoldDB" id="A0A081C435"/>
<keyword evidence="8 9" id="KW-0051">Antiviral defense</keyword>
<keyword evidence="5 9" id="KW-0255">Endonuclease</keyword>
<evidence type="ECO:0000256" key="3">
    <source>
        <dbReference type="ARBA" id="ARBA00022722"/>
    </source>
</evidence>
<evidence type="ECO:0000256" key="2">
    <source>
        <dbReference type="ARBA" id="ARBA00009959"/>
    </source>
</evidence>
<dbReference type="InterPro" id="IPR019199">
    <property type="entry name" value="Virulence_VapD/CRISPR_Cas2"/>
</dbReference>
<dbReference type="CDD" id="cd09725">
    <property type="entry name" value="Cas2_I_II_III"/>
    <property type="match status" value="1"/>
</dbReference>
<dbReference type="EMBL" id="DF820470">
    <property type="protein sequence ID" value="GAK59340.1"/>
    <property type="molecule type" value="Genomic_DNA"/>
</dbReference>
<dbReference type="PANTHER" id="PTHR34405:SF3">
    <property type="entry name" value="CRISPR-ASSOCIATED ENDORIBONUCLEASE CAS2 3"/>
    <property type="match status" value="1"/>
</dbReference>
<evidence type="ECO:0000256" key="4">
    <source>
        <dbReference type="ARBA" id="ARBA00022723"/>
    </source>
</evidence>
<comment type="cofactor">
    <cofactor evidence="1 9">
        <name>Mg(2+)</name>
        <dbReference type="ChEBI" id="CHEBI:18420"/>
    </cofactor>
</comment>
<organism evidence="11">
    <name type="scientific">Vecturithrix granuli</name>
    <dbReference type="NCBI Taxonomy" id="1499967"/>
    <lineage>
        <taxon>Bacteria</taxon>
        <taxon>Candidatus Moduliflexota</taxon>
        <taxon>Candidatus Vecturitrichia</taxon>
        <taxon>Candidatus Vecturitrichales</taxon>
        <taxon>Candidatus Vecturitrichaceae</taxon>
        <taxon>Candidatus Vecturithrix</taxon>
    </lineage>
</organism>
<dbReference type="SUPFAM" id="SSF143430">
    <property type="entry name" value="TTP0101/SSO1404-like"/>
    <property type="match status" value="1"/>
</dbReference>
<reference evidence="11" key="1">
    <citation type="journal article" date="2015" name="PeerJ">
        <title>First genomic representation of candidate bacterial phylum KSB3 points to enhanced environmental sensing as a trigger of wastewater bulking.</title>
        <authorList>
            <person name="Sekiguchi Y."/>
            <person name="Ohashi A."/>
            <person name="Parks D.H."/>
            <person name="Yamauchi T."/>
            <person name="Tyson G.W."/>
            <person name="Hugenholtz P."/>
        </authorList>
    </citation>
    <scope>NUCLEOTIDE SEQUENCE [LARGE SCALE GENOMIC DNA]</scope>
</reference>
<name>A0A081C435_VECG1</name>
<dbReference type="InterPro" id="IPR021127">
    <property type="entry name" value="CRISPR_associated_Cas2"/>
</dbReference>
<protein>
    <recommendedName>
        <fullName evidence="9">CRISPR-associated endoribonuclease Cas2</fullName>
        <ecNumber evidence="9">3.1.-.-</ecNumber>
    </recommendedName>
</protein>
<dbReference type="Gene3D" id="3.30.70.240">
    <property type="match status" value="1"/>
</dbReference>
<dbReference type="GO" id="GO:0016787">
    <property type="term" value="F:hydrolase activity"/>
    <property type="evidence" value="ECO:0007669"/>
    <property type="project" value="UniProtKB-KW"/>
</dbReference>
<comment type="function">
    <text evidence="9">CRISPR (clustered regularly interspaced short palindromic repeat), is an adaptive immune system that provides protection against mobile genetic elements (viruses, transposable elements and conjugative plasmids). CRISPR clusters contain sequences complementary to antecedent mobile elements and target invading nucleic acids. CRISPR clusters are transcribed and processed into CRISPR RNA (crRNA). Functions as a ssRNA-specific endoribonuclease. Involved in the integration of spacer DNA into the CRISPR cassette.</text>
</comment>
<feature type="binding site" evidence="9">
    <location>
        <position position="14"/>
    </location>
    <ligand>
        <name>Mg(2+)</name>
        <dbReference type="ChEBI" id="CHEBI:18420"/>
        <note>catalytic</note>
    </ligand>
</feature>
<dbReference type="GO" id="GO:0004521">
    <property type="term" value="F:RNA endonuclease activity"/>
    <property type="evidence" value="ECO:0007669"/>
    <property type="project" value="UniProtKB-UniRule"/>
</dbReference>
<comment type="similarity">
    <text evidence="2 9 10">Belongs to the CRISPR-associated endoribonuclease Cas2 protein family.</text>
</comment>
<dbReference type="GO" id="GO:0051607">
    <property type="term" value="P:defense response to virus"/>
    <property type="evidence" value="ECO:0007669"/>
    <property type="project" value="UniProtKB-UniRule"/>
</dbReference>
<comment type="subunit">
    <text evidence="9">Homodimer, forms a heterotetramer with a Cas1 homodimer.</text>
</comment>
<evidence type="ECO:0000256" key="6">
    <source>
        <dbReference type="ARBA" id="ARBA00022801"/>
    </source>
</evidence>
<evidence type="ECO:0000313" key="11">
    <source>
        <dbReference type="EMBL" id="GAK59340.1"/>
    </source>
</evidence>
<dbReference type="GO" id="GO:0046872">
    <property type="term" value="F:metal ion binding"/>
    <property type="evidence" value="ECO:0007669"/>
    <property type="project" value="UniProtKB-UniRule"/>
</dbReference>
<dbReference type="PIRSF" id="PIRSF032582">
    <property type="entry name" value="Cas2"/>
    <property type="match status" value="1"/>
</dbReference>
<proteinExistence type="inferred from homology"/>
<keyword evidence="12" id="KW-1185">Reference proteome</keyword>
<dbReference type="NCBIfam" id="TIGR01573">
    <property type="entry name" value="cas2"/>
    <property type="match status" value="1"/>
</dbReference>
<dbReference type="PANTHER" id="PTHR34405">
    <property type="entry name" value="CRISPR-ASSOCIATED ENDORIBONUCLEASE CAS2"/>
    <property type="match status" value="1"/>
</dbReference>
<keyword evidence="7 9" id="KW-0460">Magnesium</keyword>
<keyword evidence="3 9" id="KW-0540">Nuclease</keyword>
<evidence type="ECO:0000256" key="7">
    <source>
        <dbReference type="ARBA" id="ARBA00022842"/>
    </source>
</evidence>
<evidence type="ECO:0000256" key="1">
    <source>
        <dbReference type="ARBA" id="ARBA00001946"/>
    </source>
</evidence>
<evidence type="ECO:0000256" key="5">
    <source>
        <dbReference type="ARBA" id="ARBA00022759"/>
    </source>
</evidence>
<sequence length="97" mass="11494">MMTGEPEAHDSSYDIKNDQRRTKIHDLLKNYGERIQYSVFECELNRKEYQQLRDALDPLIDVEETDSVRFYRLCRECRSKLEHVGGRSARDNTAIII</sequence>
<dbReference type="Pfam" id="PF09827">
    <property type="entry name" value="CRISPR_Cas2"/>
    <property type="match status" value="1"/>
</dbReference>
<evidence type="ECO:0000313" key="12">
    <source>
        <dbReference type="Proteomes" id="UP000030661"/>
    </source>
</evidence>
<accession>A0A081C435</accession>
<evidence type="ECO:0000256" key="9">
    <source>
        <dbReference type="HAMAP-Rule" id="MF_01471"/>
    </source>
</evidence>
<dbReference type="STRING" id="1499967.U27_06324"/>
<dbReference type="Proteomes" id="UP000030661">
    <property type="component" value="Unassembled WGS sequence"/>
</dbReference>
<keyword evidence="6 9" id="KW-0378">Hydrolase</keyword>
<dbReference type="EC" id="3.1.-.-" evidence="9"/>
<gene>
    <name evidence="9" type="primary">cas2</name>
    <name evidence="11" type="ORF">U27_06324</name>
</gene>
<evidence type="ECO:0000256" key="8">
    <source>
        <dbReference type="ARBA" id="ARBA00023118"/>
    </source>
</evidence>
<dbReference type="HOGENOM" id="CLU_161124_3_0_0"/>
<evidence type="ECO:0000256" key="10">
    <source>
        <dbReference type="PIRNR" id="PIRNR032582"/>
    </source>
</evidence>
<keyword evidence="4 9" id="KW-0479">Metal-binding</keyword>
<dbReference type="eggNOG" id="COG1343">
    <property type="taxonomic scope" value="Bacteria"/>
</dbReference>
<dbReference type="GO" id="GO:0043571">
    <property type="term" value="P:maintenance of CRISPR repeat elements"/>
    <property type="evidence" value="ECO:0007669"/>
    <property type="project" value="UniProtKB-UniRule"/>
</dbReference>
<dbReference type="HAMAP" id="MF_01471">
    <property type="entry name" value="Cas2"/>
    <property type="match status" value="1"/>
</dbReference>